<keyword evidence="2" id="KW-1133">Transmembrane helix</keyword>
<evidence type="ECO:0000313" key="4">
    <source>
        <dbReference type="Proteomes" id="UP000037035"/>
    </source>
</evidence>
<organism evidence="3 4">
    <name type="scientific">Puccinia sorghi</name>
    <dbReference type="NCBI Taxonomy" id="27349"/>
    <lineage>
        <taxon>Eukaryota</taxon>
        <taxon>Fungi</taxon>
        <taxon>Dikarya</taxon>
        <taxon>Basidiomycota</taxon>
        <taxon>Pucciniomycotina</taxon>
        <taxon>Pucciniomycetes</taxon>
        <taxon>Pucciniales</taxon>
        <taxon>Pucciniaceae</taxon>
        <taxon>Puccinia</taxon>
    </lineage>
</organism>
<dbReference type="AlphaFoldDB" id="A0A0L6VBP4"/>
<evidence type="ECO:0000256" key="1">
    <source>
        <dbReference type="SAM" id="MobiDB-lite"/>
    </source>
</evidence>
<accession>A0A0L6VBP4</accession>
<sequence length="511" mass="56165">MNPTVMPRPPIQNYTPSGGTPSVEWNNNPDGNLFDGAGWLPQEPDIRVTPSRSQQNQLDIQPPSEIQHNCGVQPVQPPTTIPCGRKRKAQPSTPSEDLSKYIKVEGKKNKIIIPWETDNHELADFKSDTMVILGVDKSLFTYTNNLEELGSLTWKVAIKNGGAWAGSSNQVLKLGNSSFKDLFDSGSLFAEIKTITSFQATTSQEPPTTVGASSGAMFHENIQKIFKIQDACEQSSHLHEKPIHINPANLEEYFVITMIKADAWVRAMVSCCINLFFRANPKEVTLTTPPKSFKYHTGPVGRNKGDDDNASDSTGPAQSFISTSSGKYNCFLCHAAGSTGLSGPVYSAAILINSTTAISWILGYVSFPKILSVQCNQLTRLLQFLSNLSAPTPSDHGAPINDFIKFSGLNRASSNVLDGLNELCVNHCLLLQHVTIEEFISFNILVAQSRALMLAFKRYSHHLKKQAKRNSEKTSQFISTHILASALFYFVLQMAFKLLVLNALLSLEGLS</sequence>
<feature type="compositionally biased region" description="Polar residues" evidence="1">
    <location>
        <begin position="50"/>
        <end position="67"/>
    </location>
</feature>
<keyword evidence="2" id="KW-0472">Membrane</keyword>
<feature type="compositionally biased region" description="Polar residues" evidence="1">
    <location>
        <begin position="12"/>
        <end position="30"/>
    </location>
</feature>
<evidence type="ECO:0000313" key="3">
    <source>
        <dbReference type="EMBL" id="KNZ58168.1"/>
    </source>
</evidence>
<dbReference type="OrthoDB" id="10348556at2759"/>
<dbReference type="VEuPathDB" id="FungiDB:VP01_1984g2"/>
<reference evidence="3 4" key="1">
    <citation type="submission" date="2015-08" db="EMBL/GenBank/DDBJ databases">
        <title>Next Generation Sequencing and Analysis of the Genome of Puccinia sorghi L Schw, the Causal Agent of Maize Common Rust.</title>
        <authorList>
            <person name="Rochi L."/>
            <person name="Burguener G."/>
            <person name="Darino M."/>
            <person name="Turjanski A."/>
            <person name="Kreff E."/>
            <person name="Dieguez M.J."/>
            <person name="Sacco F."/>
        </authorList>
    </citation>
    <scope>NUCLEOTIDE SEQUENCE [LARGE SCALE GENOMIC DNA]</scope>
    <source>
        <strain evidence="3 4">RO10H11247</strain>
    </source>
</reference>
<feature type="region of interest" description="Disordered" evidence="1">
    <location>
        <begin position="1"/>
        <end position="97"/>
    </location>
</feature>
<name>A0A0L6VBP4_9BASI</name>
<gene>
    <name evidence="3" type="ORF">VP01_1984g2</name>
</gene>
<dbReference type="EMBL" id="LAVV01006819">
    <property type="protein sequence ID" value="KNZ58168.1"/>
    <property type="molecule type" value="Genomic_DNA"/>
</dbReference>
<protein>
    <submittedName>
        <fullName evidence="3">Uncharacterized protein</fullName>
    </submittedName>
</protein>
<keyword evidence="4" id="KW-1185">Reference proteome</keyword>
<dbReference type="Proteomes" id="UP000037035">
    <property type="component" value="Unassembled WGS sequence"/>
</dbReference>
<proteinExistence type="predicted"/>
<feature type="transmembrane region" description="Helical" evidence="2">
    <location>
        <begin position="477"/>
        <end position="496"/>
    </location>
</feature>
<evidence type="ECO:0000256" key="2">
    <source>
        <dbReference type="SAM" id="Phobius"/>
    </source>
</evidence>
<keyword evidence="2" id="KW-0812">Transmembrane</keyword>
<feature type="compositionally biased region" description="Pro residues" evidence="1">
    <location>
        <begin position="1"/>
        <end position="10"/>
    </location>
</feature>
<feature type="region of interest" description="Disordered" evidence="1">
    <location>
        <begin position="295"/>
        <end position="317"/>
    </location>
</feature>
<comment type="caution">
    <text evidence="3">The sequence shown here is derived from an EMBL/GenBank/DDBJ whole genome shotgun (WGS) entry which is preliminary data.</text>
</comment>